<dbReference type="AlphaFoldDB" id="A0AAW0DIL0"/>
<gene>
    <name evidence="1" type="ORF">R3P38DRAFT_3172052</name>
</gene>
<dbReference type="EMBL" id="JAWWNJ010000007">
    <property type="protein sequence ID" value="KAK7051747.1"/>
    <property type="molecule type" value="Genomic_DNA"/>
</dbReference>
<accession>A0AAW0DIL0</accession>
<name>A0AAW0DIL0_9AGAR</name>
<proteinExistence type="predicted"/>
<protein>
    <submittedName>
        <fullName evidence="1">Uncharacterized protein</fullName>
    </submittedName>
</protein>
<dbReference type="Proteomes" id="UP001362999">
    <property type="component" value="Unassembled WGS sequence"/>
</dbReference>
<evidence type="ECO:0000313" key="1">
    <source>
        <dbReference type="EMBL" id="KAK7051747.1"/>
    </source>
</evidence>
<sequence length="144" mass="16231">MNVSTGHNGQTQFIASSPTRQFTITAYPPSTTRRASYEIEHTMANHSRERMILDFNNPSSLRHVYQNTERSPYPILQPTPANGYEITEWIAAAGRWVTTFDFDPFLPMPEIGSRFHPVQSAGFQMGVPVFMLLQAAMVQGDIPL</sequence>
<comment type="caution">
    <text evidence="1">The sequence shown here is derived from an EMBL/GenBank/DDBJ whole genome shotgun (WGS) entry which is preliminary data.</text>
</comment>
<keyword evidence="2" id="KW-1185">Reference proteome</keyword>
<reference evidence="1 2" key="1">
    <citation type="journal article" date="2024" name="J Genomics">
        <title>Draft genome sequencing and assembly of Favolaschia claudopus CIRM-BRFM 2984 isolated from oak limbs.</title>
        <authorList>
            <person name="Navarro D."/>
            <person name="Drula E."/>
            <person name="Chaduli D."/>
            <person name="Cazenave R."/>
            <person name="Ahrendt S."/>
            <person name="Wang J."/>
            <person name="Lipzen A."/>
            <person name="Daum C."/>
            <person name="Barry K."/>
            <person name="Grigoriev I.V."/>
            <person name="Favel A."/>
            <person name="Rosso M.N."/>
            <person name="Martin F."/>
        </authorList>
    </citation>
    <scope>NUCLEOTIDE SEQUENCE [LARGE SCALE GENOMIC DNA]</scope>
    <source>
        <strain evidence="1 2">CIRM-BRFM 2984</strain>
    </source>
</reference>
<organism evidence="1 2">
    <name type="scientific">Favolaschia claudopus</name>
    <dbReference type="NCBI Taxonomy" id="2862362"/>
    <lineage>
        <taxon>Eukaryota</taxon>
        <taxon>Fungi</taxon>
        <taxon>Dikarya</taxon>
        <taxon>Basidiomycota</taxon>
        <taxon>Agaricomycotina</taxon>
        <taxon>Agaricomycetes</taxon>
        <taxon>Agaricomycetidae</taxon>
        <taxon>Agaricales</taxon>
        <taxon>Marasmiineae</taxon>
        <taxon>Mycenaceae</taxon>
        <taxon>Favolaschia</taxon>
    </lineage>
</organism>
<evidence type="ECO:0000313" key="2">
    <source>
        <dbReference type="Proteomes" id="UP001362999"/>
    </source>
</evidence>